<proteinExistence type="predicted"/>
<dbReference type="Proteomes" id="UP000307440">
    <property type="component" value="Unassembled WGS sequence"/>
</dbReference>
<feature type="compositionally biased region" description="Polar residues" evidence="1">
    <location>
        <begin position="1"/>
        <end position="29"/>
    </location>
</feature>
<dbReference type="AlphaFoldDB" id="A0A5C3KES6"/>
<gene>
    <name evidence="2" type="ORF">FA15DRAFT_710124</name>
</gene>
<feature type="region of interest" description="Disordered" evidence="1">
    <location>
        <begin position="1"/>
        <end position="34"/>
    </location>
</feature>
<evidence type="ECO:0000313" key="3">
    <source>
        <dbReference type="Proteomes" id="UP000307440"/>
    </source>
</evidence>
<sequence length="163" mass="17290">MCQAVANSPLQTYSSQHTTQKSSEAQLNEPNDMKCVSSRSEAVLKRHLEREGKKTGQIIAKRLPRDYASDKAKVLAEIRPSSLKVELVAESVRKGRPAQSLANRGHGLGRPVLVTGIVAGLATLAGAYAWTGRALHIHGSTMSGSTAANSTGVEQGDRGSAKE</sequence>
<name>A0A5C3KES6_COPMA</name>
<evidence type="ECO:0000313" key="2">
    <source>
        <dbReference type="EMBL" id="TFK18173.1"/>
    </source>
</evidence>
<feature type="region of interest" description="Disordered" evidence="1">
    <location>
        <begin position="140"/>
        <end position="163"/>
    </location>
</feature>
<organism evidence="2 3">
    <name type="scientific">Coprinopsis marcescibilis</name>
    <name type="common">Agaric fungus</name>
    <name type="synonym">Psathyrella marcescibilis</name>
    <dbReference type="NCBI Taxonomy" id="230819"/>
    <lineage>
        <taxon>Eukaryota</taxon>
        <taxon>Fungi</taxon>
        <taxon>Dikarya</taxon>
        <taxon>Basidiomycota</taxon>
        <taxon>Agaricomycotina</taxon>
        <taxon>Agaricomycetes</taxon>
        <taxon>Agaricomycetidae</taxon>
        <taxon>Agaricales</taxon>
        <taxon>Agaricineae</taxon>
        <taxon>Psathyrellaceae</taxon>
        <taxon>Coprinopsis</taxon>
    </lineage>
</organism>
<dbReference type="EMBL" id="ML210425">
    <property type="protein sequence ID" value="TFK18173.1"/>
    <property type="molecule type" value="Genomic_DNA"/>
</dbReference>
<reference evidence="2 3" key="1">
    <citation type="journal article" date="2019" name="Nat. Ecol. Evol.">
        <title>Megaphylogeny resolves global patterns of mushroom evolution.</title>
        <authorList>
            <person name="Varga T."/>
            <person name="Krizsan K."/>
            <person name="Foldi C."/>
            <person name="Dima B."/>
            <person name="Sanchez-Garcia M."/>
            <person name="Sanchez-Ramirez S."/>
            <person name="Szollosi G.J."/>
            <person name="Szarkandi J.G."/>
            <person name="Papp V."/>
            <person name="Albert L."/>
            <person name="Andreopoulos W."/>
            <person name="Angelini C."/>
            <person name="Antonin V."/>
            <person name="Barry K.W."/>
            <person name="Bougher N.L."/>
            <person name="Buchanan P."/>
            <person name="Buyck B."/>
            <person name="Bense V."/>
            <person name="Catcheside P."/>
            <person name="Chovatia M."/>
            <person name="Cooper J."/>
            <person name="Damon W."/>
            <person name="Desjardin D."/>
            <person name="Finy P."/>
            <person name="Geml J."/>
            <person name="Haridas S."/>
            <person name="Hughes K."/>
            <person name="Justo A."/>
            <person name="Karasinski D."/>
            <person name="Kautmanova I."/>
            <person name="Kiss B."/>
            <person name="Kocsube S."/>
            <person name="Kotiranta H."/>
            <person name="LaButti K.M."/>
            <person name="Lechner B.E."/>
            <person name="Liimatainen K."/>
            <person name="Lipzen A."/>
            <person name="Lukacs Z."/>
            <person name="Mihaltcheva S."/>
            <person name="Morgado L.N."/>
            <person name="Niskanen T."/>
            <person name="Noordeloos M.E."/>
            <person name="Ohm R.A."/>
            <person name="Ortiz-Santana B."/>
            <person name="Ovrebo C."/>
            <person name="Racz N."/>
            <person name="Riley R."/>
            <person name="Savchenko A."/>
            <person name="Shiryaev A."/>
            <person name="Soop K."/>
            <person name="Spirin V."/>
            <person name="Szebenyi C."/>
            <person name="Tomsovsky M."/>
            <person name="Tulloss R.E."/>
            <person name="Uehling J."/>
            <person name="Grigoriev I.V."/>
            <person name="Vagvolgyi C."/>
            <person name="Papp T."/>
            <person name="Martin F.M."/>
            <person name="Miettinen O."/>
            <person name="Hibbett D.S."/>
            <person name="Nagy L.G."/>
        </authorList>
    </citation>
    <scope>NUCLEOTIDE SEQUENCE [LARGE SCALE GENOMIC DNA]</scope>
    <source>
        <strain evidence="2 3">CBS 121175</strain>
    </source>
</reference>
<evidence type="ECO:0000256" key="1">
    <source>
        <dbReference type="SAM" id="MobiDB-lite"/>
    </source>
</evidence>
<feature type="compositionally biased region" description="Polar residues" evidence="1">
    <location>
        <begin position="140"/>
        <end position="153"/>
    </location>
</feature>
<protein>
    <submittedName>
        <fullName evidence="2">Uncharacterized protein</fullName>
    </submittedName>
</protein>
<accession>A0A5C3KES6</accession>
<keyword evidence="3" id="KW-1185">Reference proteome</keyword>